<dbReference type="InterPro" id="IPR050229">
    <property type="entry name" value="GlpE_sulfurtransferase"/>
</dbReference>
<dbReference type="RefSeq" id="WP_281760764.1">
    <property type="nucleotide sequence ID" value="NZ_AP026709.1"/>
</dbReference>
<keyword evidence="1" id="KW-0732">Signal</keyword>
<evidence type="ECO:0000313" key="3">
    <source>
        <dbReference type="EMBL" id="BDQ38262.1"/>
    </source>
</evidence>
<dbReference type="SMART" id="SM00450">
    <property type="entry name" value="RHOD"/>
    <property type="match status" value="3"/>
</dbReference>
<reference evidence="3 4" key="1">
    <citation type="submission" date="2022-08" db="EMBL/GenBank/DDBJ databases">
        <title>Genome Sequence of the sulphate-reducing bacterium, Pseudodesulfovibrio sp. SYK.</title>
        <authorList>
            <person name="Kondo R."/>
            <person name="Kataoka T."/>
        </authorList>
    </citation>
    <scope>NUCLEOTIDE SEQUENCE [LARGE SCALE GENOMIC DNA]</scope>
    <source>
        <strain evidence="3 4">SYK</strain>
    </source>
</reference>
<dbReference type="PANTHER" id="PTHR43031:SF1">
    <property type="entry name" value="PYRIDINE NUCLEOTIDE-DISULPHIDE OXIDOREDUCTASE"/>
    <property type="match status" value="1"/>
</dbReference>
<dbReference type="SUPFAM" id="SSF52821">
    <property type="entry name" value="Rhodanese/Cell cycle control phosphatase"/>
    <property type="match status" value="3"/>
</dbReference>
<feature type="domain" description="Rhodanese" evidence="2">
    <location>
        <begin position="273"/>
        <end position="337"/>
    </location>
</feature>
<gene>
    <name evidence="3" type="ORF">SYK_26220</name>
</gene>
<feature type="domain" description="Rhodanese" evidence="2">
    <location>
        <begin position="53"/>
        <end position="146"/>
    </location>
</feature>
<name>A0ABM8B3C0_9BACT</name>
<dbReference type="CDD" id="cd00158">
    <property type="entry name" value="RHOD"/>
    <property type="match status" value="3"/>
</dbReference>
<sequence>MYRKLFAAVMMLVFALVATTGVAMADEAKKSKFKEFHSIVDYKFVAKYAKMPKPKGAMIVDSRPYKPKYVAGYIPTAVSIPTSQFDKMVDKLPANKDDLLVFYCGGFHCGLSHKAAWKAEKLGYTNVHVYAAGFPDYKKHALYYSIGLENLHGKMANGEKYALIDARPYQKYLAGAIPSAIGIPEKDFADKRGMLPIDKAEVTLVYYCGGYKCALSHKSAIKARYLGYKKVVVAEAGYPGWKEMFGGADVAVKAGEAEGAVDAEWFLKTIKENPDSILLIDVRDPEEYAAGHFPSAINMPVDMVEKKAKEIPTDKPIVFSCATGARAGEAYYLFMDMVPDAKNVFYLEATNDFGEDNSYEVHPNK</sequence>
<proteinExistence type="predicted"/>
<dbReference type="PANTHER" id="PTHR43031">
    <property type="entry name" value="FAD-DEPENDENT OXIDOREDUCTASE"/>
    <property type="match status" value="1"/>
</dbReference>
<dbReference type="Pfam" id="PF00581">
    <property type="entry name" value="Rhodanese"/>
    <property type="match status" value="3"/>
</dbReference>
<dbReference type="InterPro" id="IPR036873">
    <property type="entry name" value="Rhodanese-like_dom_sf"/>
</dbReference>
<accession>A0ABM8B3C0</accession>
<dbReference type="EMBL" id="AP026709">
    <property type="protein sequence ID" value="BDQ38262.1"/>
    <property type="molecule type" value="Genomic_DNA"/>
</dbReference>
<dbReference type="Gene3D" id="3.40.250.10">
    <property type="entry name" value="Rhodanese-like domain"/>
    <property type="match status" value="3"/>
</dbReference>
<protein>
    <recommendedName>
        <fullName evidence="2">Rhodanese domain-containing protein</fullName>
    </recommendedName>
</protein>
<organism evidence="3 4">
    <name type="scientific">Pseudodesulfovibrio nedwellii</name>
    <dbReference type="NCBI Taxonomy" id="2973072"/>
    <lineage>
        <taxon>Bacteria</taxon>
        <taxon>Pseudomonadati</taxon>
        <taxon>Thermodesulfobacteriota</taxon>
        <taxon>Desulfovibrionia</taxon>
        <taxon>Desulfovibrionales</taxon>
        <taxon>Desulfovibrionaceae</taxon>
    </lineage>
</organism>
<evidence type="ECO:0000259" key="2">
    <source>
        <dbReference type="PROSITE" id="PS50206"/>
    </source>
</evidence>
<dbReference type="Proteomes" id="UP001317742">
    <property type="component" value="Chromosome"/>
</dbReference>
<feature type="chain" id="PRO_5045318945" description="Rhodanese domain-containing protein" evidence="1">
    <location>
        <begin position="26"/>
        <end position="365"/>
    </location>
</feature>
<evidence type="ECO:0000256" key="1">
    <source>
        <dbReference type="SAM" id="SignalP"/>
    </source>
</evidence>
<evidence type="ECO:0000313" key="4">
    <source>
        <dbReference type="Proteomes" id="UP001317742"/>
    </source>
</evidence>
<feature type="signal peptide" evidence="1">
    <location>
        <begin position="1"/>
        <end position="25"/>
    </location>
</feature>
<keyword evidence="4" id="KW-1185">Reference proteome</keyword>
<dbReference type="InterPro" id="IPR001763">
    <property type="entry name" value="Rhodanese-like_dom"/>
</dbReference>
<feature type="domain" description="Rhodanese" evidence="2">
    <location>
        <begin position="157"/>
        <end position="250"/>
    </location>
</feature>
<dbReference type="PROSITE" id="PS50206">
    <property type="entry name" value="RHODANESE_3"/>
    <property type="match status" value="3"/>
</dbReference>